<feature type="compositionally biased region" description="Basic and acidic residues" evidence="1">
    <location>
        <begin position="186"/>
        <end position="196"/>
    </location>
</feature>
<organism evidence="2 3">
    <name type="scientific">Phytophthora aleatoria</name>
    <dbReference type="NCBI Taxonomy" id="2496075"/>
    <lineage>
        <taxon>Eukaryota</taxon>
        <taxon>Sar</taxon>
        <taxon>Stramenopiles</taxon>
        <taxon>Oomycota</taxon>
        <taxon>Peronosporomycetes</taxon>
        <taxon>Peronosporales</taxon>
        <taxon>Peronosporaceae</taxon>
        <taxon>Phytophthora</taxon>
    </lineage>
</organism>
<feature type="region of interest" description="Disordered" evidence="1">
    <location>
        <begin position="1"/>
        <end position="78"/>
    </location>
</feature>
<proteinExistence type="predicted"/>
<reference evidence="2" key="1">
    <citation type="submission" date="2021-01" db="EMBL/GenBank/DDBJ databases">
        <title>Phytophthora aleatoria, a newly-described species from Pinus radiata is distinct from Phytophthora cactorum isolates based on comparative genomics.</title>
        <authorList>
            <person name="Mcdougal R."/>
            <person name="Panda P."/>
            <person name="Williams N."/>
            <person name="Studholme D.J."/>
        </authorList>
    </citation>
    <scope>NUCLEOTIDE SEQUENCE</scope>
    <source>
        <strain evidence="2">NZFS 4037</strain>
    </source>
</reference>
<evidence type="ECO:0000313" key="3">
    <source>
        <dbReference type="Proteomes" id="UP000709295"/>
    </source>
</evidence>
<protein>
    <submittedName>
        <fullName evidence="2">Uncharacterized protein</fullName>
    </submittedName>
</protein>
<sequence length="246" mass="25801">MSIAHATDGVDDTSATDVESRLEMANSASVHQAAVERVRLQKGDRTEYESQKTRKRKPKLEEAHSNHNAMGVAGATRPLTRAARRQLEAARMAESSAQESKNAAVNKGNVAAEPAKITREAVVRWKYVRDGEDGEAAKGGAGVASDTSGNAHDGWTSGATGRSGAGGSDCGATSAEKADSVVVESGEEKASEEVLTDARETSIDTIGLDVIKNADGDEVVMKVSTKTYAVRSSVGAKTEVLRLFPA</sequence>
<feature type="compositionally biased region" description="Basic and acidic residues" evidence="1">
    <location>
        <begin position="34"/>
        <end position="52"/>
    </location>
</feature>
<evidence type="ECO:0000256" key="1">
    <source>
        <dbReference type="SAM" id="MobiDB-lite"/>
    </source>
</evidence>
<feature type="region of interest" description="Disordered" evidence="1">
    <location>
        <begin position="133"/>
        <end position="196"/>
    </location>
</feature>
<name>A0A8J5MEP3_9STRA</name>
<dbReference type="EMBL" id="JAENGY010000985">
    <property type="protein sequence ID" value="KAG6953940.1"/>
    <property type="molecule type" value="Genomic_DNA"/>
</dbReference>
<gene>
    <name evidence="2" type="ORF">JG688_00012574</name>
</gene>
<accession>A0A8J5MEP3</accession>
<evidence type="ECO:0000313" key="2">
    <source>
        <dbReference type="EMBL" id="KAG6953940.1"/>
    </source>
</evidence>
<comment type="caution">
    <text evidence="2">The sequence shown here is derived from an EMBL/GenBank/DDBJ whole genome shotgun (WGS) entry which is preliminary data.</text>
</comment>
<keyword evidence="3" id="KW-1185">Reference proteome</keyword>
<dbReference type="AlphaFoldDB" id="A0A8J5MEP3"/>
<dbReference type="Proteomes" id="UP000709295">
    <property type="component" value="Unassembled WGS sequence"/>
</dbReference>